<dbReference type="EMBL" id="FXYZ01000017">
    <property type="protein sequence ID" value="SMX97053.1"/>
    <property type="molecule type" value="Genomic_DNA"/>
</dbReference>
<reference evidence="2 3" key="1">
    <citation type="submission" date="2017-03" db="EMBL/GenBank/DDBJ databases">
        <authorList>
            <person name="Afonso C.L."/>
            <person name="Miller P.J."/>
            <person name="Scott M.A."/>
            <person name="Spackman E."/>
            <person name="Goraichik I."/>
            <person name="Dimitrov K.M."/>
            <person name="Suarez D.L."/>
            <person name="Swayne D.E."/>
        </authorList>
    </citation>
    <scope>NUCLEOTIDE SEQUENCE [LARGE SCALE GENOMIC DNA]</scope>
    <source>
        <strain evidence="3">6(3)</strain>
    </source>
</reference>
<name>A0A2H1KBC8_BREAU</name>
<feature type="region of interest" description="Disordered" evidence="1">
    <location>
        <begin position="1"/>
        <end position="104"/>
    </location>
</feature>
<feature type="compositionally biased region" description="Low complexity" evidence="1">
    <location>
        <begin position="53"/>
        <end position="68"/>
    </location>
</feature>
<evidence type="ECO:0000256" key="1">
    <source>
        <dbReference type="SAM" id="MobiDB-lite"/>
    </source>
</evidence>
<organism evidence="2 3">
    <name type="scientific">Brevibacterium aurantiacum</name>
    <dbReference type="NCBI Taxonomy" id="273384"/>
    <lineage>
        <taxon>Bacteria</taxon>
        <taxon>Bacillati</taxon>
        <taxon>Actinomycetota</taxon>
        <taxon>Actinomycetes</taxon>
        <taxon>Micrococcales</taxon>
        <taxon>Brevibacteriaceae</taxon>
        <taxon>Brevibacterium</taxon>
    </lineage>
</organism>
<dbReference type="AlphaFoldDB" id="A0A2H1KBC8"/>
<feature type="compositionally biased region" description="Basic and acidic residues" evidence="1">
    <location>
        <begin position="36"/>
        <end position="49"/>
    </location>
</feature>
<sequence length="229" mass="25721">MSTDDLGRKQTPAKHNTNAFAMLKKTAVEEAPPTPKPEKDAPPAKKNESSRATTPKTVPKTTTNTQPKARQERAKTPPQDQQPTEEIEQPRTQENPDEAKERPTELVTLYLPLDLREAFKRQAKAEKATHPMLAFTAVEAAYPLLEDLLSQHVSGPSKAPQVSLFQRSGRQSRGRTTHTKDYGDLQFRITRTNAEILDGLVEQFNAPTRNILLTTSIRHYLDYPIADDE</sequence>
<proteinExistence type="predicted"/>
<accession>A0A2H1KBC8</accession>
<evidence type="ECO:0000313" key="2">
    <source>
        <dbReference type="EMBL" id="SMX97053.1"/>
    </source>
</evidence>
<dbReference type="Proteomes" id="UP000234327">
    <property type="component" value="Unassembled WGS sequence"/>
</dbReference>
<dbReference type="RefSeq" id="WP_101598644.1">
    <property type="nucleotide sequence ID" value="NZ_FXYZ01000017.1"/>
</dbReference>
<feature type="region of interest" description="Disordered" evidence="1">
    <location>
        <begin position="155"/>
        <end position="178"/>
    </location>
</feature>
<gene>
    <name evidence="2" type="ORF">BAURA63_03160</name>
</gene>
<evidence type="ECO:0000313" key="3">
    <source>
        <dbReference type="Proteomes" id="UP000234327"/>
    </source>
</evidence>
<protein>
    <submittedName>
        <fullName evidence="2">Uncharacterized protein</fullName>
    </submittedName>
</protein>